<feature type="transmembrane region" description="Helical" evidence="6">
    <location>
        <begin position="354"/>
        <end position="372"/>
    </location>
</feature>
<evidence type="ECO:0000256" key="4">
    <source>
        <dbReference type="ARBA" id="ARBA00023136"/>
    </source>
</evidence>
<proteinExistence type="predicted"/>
<feature type="transmembrane region" description="Helical" evidence="6">
    <location>
        <begin position="314"/>
        <end position="342"/>
    </location>
</feature>
<feature type="transmembrane region" description="Helical" evidence="6">
    <location>
        <begin position="384"/>
        <end position="403"/>
    </location>
</feature>
<keyword evidence="9" id="KW-1185">Reference proteome</keyword>
<feature type="transmembrane region" description="Helical" evidence="6">
    <location>
        <begin position="442"/>
        <end position="460"/>
    </location>
</feature>
<evidence type="ECO:0000313" key="8">
    <source>
        <dbReference type="EMBL" id="PRY57014.1"/>
    </source>
</evidence>
<dbReference type="Gene3D" id="1.10.287.950">
    <property type="entry name" value="Methyl-accepting chemotaxis protein"/>
    <property type="match status" value="1"/>
</dbReference>
<organism evidence="8 9">
    <name type="scientific">Knoellia remsis</name>
    <dbReference type="NCBI Taxonomy" id="407159"/>
    <lineage>
        <taxon>Bacteria</taxon>
        <taxon>Bacillati</taxon>
        <taxon>Actinomycetota</taxon>
        <taxon>Actinomycetes</taxon>
        <taxon>Micrococcales</taxon>
        <taxon>Intrasporangiaceae</taxon>
        <taxon>Knoellia</taxon>
    </lineage>
</organism>
<evidence type="ECO:0000256" key="6">
    <source>
        <dbReference type="SAM" id="Phobius"/>
    </source>
</evidence>
<dbReference type="Proteomes" id="UP000237822">
    <property type="component" value="Unassembled WGS sequence"/>
</dbReference>
<dbReference type="Pfam" id="PF01061">
    <property type="entry name" value="ABC2_membrane"/>
    <property type="match status" value="1"/>
</dbReference>
<dbReference type="PANTHER" id="PTHR43077">
    <property type="entry name" value="TRANSPORT PERMEASE YVFS-RELATED"/>
    <property type="match status" value="1"/>
</dbReference>
<feature type="region of interest" description="Disordered" evidence="5">
    <location>
        <begin position="1"/>
        <end position="26"/>
    </location>
</feature>
<evidence type="ECO:0000256" key="3">
    <source>
        <dbReference type="ARBA" id="ARBA00022989"/>
    </source>
</evidence>
<evidence type="ECO:0000259" key="7">
    <source>
        <dbReference type="Pfam" id="PF01061"/>
    </source>
</evidence>
<dbReference type="GO" id="GO:0016020">
    <property type="term" value="C:membrane"/>
    <property type="evidence" value="ECO:0007669"/>
    <property type="project" value="UniProtKB-SubCell"/>
</dbReference>
<dbReference type="InterPro" id="IPR023908">
    <property type="entry name" value="xxxLxxG_rpt"/>
</dbReference>
<name>A0A2T0UGL2_9MICO</name>
<dbReference type="InterPro" id="IPR017501">
    <property type="entry name" value="Phage_infect_YhgE_C"/>
</dbReference>
<dbReference type="InterPro" id="IPR051328">
    <property type="entry name" value="T7SS_ABC-Transporter"/>
</dbReference>
<dbReference type="InterPro" id="IPR013525">
    <property type="entry name" value="ABC2_TM"/>
</dbReference>
<sequence>MGEAAKGASQLATGAKDAHSGSTKLSSGAADLAAGQKKLAVGAAELSSGATELSSGLTTLDKRTDALPGQTAKLADGARQVADGNKRIADVGQKVATAGSDLTKDLDAFDAALPERLRAAGLTDEQVDAVLAETAKLRTPIRDANATLQSTSADLTRLSTGANQVADGAAQLAAASKELESGIDAAASAGARLASGAKELNAGQQQALTGANQLASGAKALDDGLAKLDSGAAKLSSSLADGAKQIPNPTDAQRKAVAQTVGSPVGVVSEALARAGSYGAGLAPFFLSLALWIGGFTLFTRARPLVEEALTSRWAVVPVAVGGWLAPAVIGVAQAVLTWIIVRFAVGIDLAHPWWMLAFMVLVSMSFMAIIHGLMARLGDTGQFIALVLMVLQLVSAGGTFPWETLPGPLQWLHHVLPMSYAVEGLRALAYGGPTMKLGLDVAVLVAWGAGALLLSTAAARRLHVRTRASGIPIPKVADQPTLF</sequence>
<dbReference type="RefSeq" id="WP_245889305.1">
    <property type="nucleotide sequence ID" value="NZ_PVTI01000017.1"/>
</dbReference>
<evidence type="ECO:0000313" key="9">
    <source>
        <dbReference type="Proteomes" id="UP000237822"/>
    </source>
</evidence>
<keyword evidence="2 6" id="KW-0812">Transmembrane</keyword>
<evidence type="ECO:0000256" key="5">
    <source>
        <dbReference type="SAM" id="MobiDB-lite"/>
    </source>
</evidence>
<dbReference type="EMBL" id="PVTI01000017">
    <property type="protein sequence ID" value="PRY57014.1"/>
    <property type="molecule type" value="Genomic_DNA"/>
</dbReference>
<feature type="transmembrane region" description="Helical" evidence="6">
    <location>
        <begin position="282"/>
        <end position="302"/>
    </location>
</feature>
<dbReference type="GO" id="GO:0140359">
    <property type="term" value="F:ABC-type transporter activity"/>
    <property type="evidence" value="ECO:0007669"/>
    <property type="project" value="InterPro"/>
</dbReference>
<dbReference type="NCBIfam" id="TIGR03057">
    <property type="entry name" value="xxxLxxG_by_4"/>
    <property type="match status" value="5"/>
</dbReference>
<keyword evidence="4 6" id="KW-0472">Membrane</keyword>
<dbReference type="NCBIfam" id="TIGR03062">
    <property type="entry name" value="pip_yhgE_Cterm"/>
    <property type="match status" value="1"/>
</dbReference>
<comment type="subcellular location">
    <subcellularLocation>
        <location evidence="1">Membrane</location>
        <topology evidence="1">Multi-pass membrane protein</topology>
    </subcellularLocation>
</comment>
<reference evidence="8 9" key="1">
    <citation type="submission" date="2018-03" db="EMBL/GenBank/DDBJ databases">
        <title>Genomic Encyclopedia of Archaeal and Bacterial Type Strains, Phase II (KMG-II): from individual species to whole genera.</title>
        <authorList>
            <person name="Goeker M."/>
        </authorList>
    </citation>
    <scope>NUCLEOTIDE SEQUENCE [LARGE SCALE GENOMIC DNA]</scope>
    <source>
        <strain evidence="8 9">ATCC BAA-1496</strain>
    </source>
</reference>
<feature type="domain" description="ABC-2 type transporter transmembrane" evidence="7">
    <location>
        <begin position="285"/>
        <end position="429"/>
    </location>
</feature>
<accession>A0A2T0UGL2</accession>
<evidence type="ECO:0000256" key="1">
    <source>
        <dbReference type="ARBA" id="ARBA00004141"/>
    </source>
</evidence>
<keyword evidence="3 6" id="KW-1133">Transmembrane helix</keyword>
<protein>
    <submittedName>
        <fullName evidence="8">Putative membrane protein</fullName>
    </submittedName>
</protein>
<dbReference type="PANTHER" id="PTHR43077:SF5">
    <property type="entry name" value="PHAGE INFECTION PROTEIN"/>
    <property type="match status" value="1"/>
</dbReference>
<comment type="caution">
    <text evidence="8">The sequence shown here is derived from an EMBL/GenBank/DDBJ whole genome shotgun (WGS) entry which is preliminary data.</text>
</comment>
<dbReference type="AlphaFoldDB" id="A0A2T0UGL2"/>
<evidence type="ECO:0000256" key="2">
    <source>
        <dbReference type="ARBA" id="ARBA00022692"/>
    </source>
</evidence>
<gene>
    <name evidence="8" type="ORF">BCF74_11719</name>
</gene>